<dbReference type="EMBL" id="JANFNG010000042">
    <property type="protein sequence ID" value="MCQ4084784.1"/>
    <property type="molecule type" value="Genomic_DNA"/>
</dbReference>
<dbReference type="InterPro" id="IPR042517">
    <property type="entry name" value="Glyco_hydro_64_N_2"/>
</dbReference>
<gene>
    <name evidence="3" type="ORF">NGB36_30495</name>
</gene>
<dbReference type="InterPro" id="IPR037398">
    <property type="entry name" value="Glyco_hydro_64_fam"/>
</dbReference>
<protein>
    <submittedName>
        <fullName evidence="3">Glycoside hydrolase family 64 protein</fullName>
    </submittedName>
</protein>
<dbReference type="Pfam" id="PF16483">
    <property type="entry name" value="Glyco_hydro_64"/>
    <property type="match status" value="1"/>
</dbReference>
<dbReference type="Proteomes" id="UP001057702">
    <property type="component" value="Unassembled WGS sequence"/>
</dbReference>
<organism evidence="3 4">
    <name type="scientific">Streptomyces humicola</name>
    <dbReference type="NCBI Taxonomy" id="2953240"/>
    <lineage>
        <taxon>Bacteria</taxon>
        <taxon>Bacillati</taxon>
        <taxon>Actinomycetota</taxon>
        <taxon>Actinomycetes</taxon>
        <taxon>Kitasatosporales</taxon>
        <taxon>Streptomycetaceae</taxon>
        <taxon>Streptomyces</taxon>
    </lineage>
</organism>
<dbReference type="Gene3D" id="2.60.110.10">
    <property type="entry name" value="Thaumatin"/>
    <property type="match status" value="1"/>
</dbReference>
<dbReference type="InterPro" id="IPR032477">
    <property type="entry name" value="Glyco_hydro_64"/>
</dbReference>
<proteinExistence type="predicted"/>
<sequence length="411" mass="42532">MVTRRTFLTVSALGVSAAAAPSLVNAPAARAATQPLTASTLNLALVNNTGSDTVYAYVTGLAIDNNNALCLLESDGATVYYPSSPSATLSPLGADCAIALNASGAAARTVTIPHLAAARVWFSIGSPLTFLLNPGPALVQPSVSNPSDPNINLAWDFCELTYNDSQLYANISAVDFACLPIGLTLINASGAQQNVSGLPTGGVDQVCSGLQQQAASDGQGWDKLIVTSNGHNLRALSPYNGMVMDSSLFQGYFEPYVSQAWQHYSSTSLTVDTQNSAGNVTGTVTGNLLTFNGAGSFAAPSTSDIFSCATGPFNTAGMNQTMLAIVPRLAAAFNRTTLLIDSNQPDGENPATYYTNSPTNHYARIVHATETNGLGYAFPYDDVTPIGGANQSGAVSDSNPTLLTITVSSPH</sequence>
<dbReference type="PROSITE" id="PS52006">
    <property type="entry name" value="GH64"/>
    <property type="match status" value="1"/>
</dbReference>
<dbReference type="Gene3D" id="3.30.920.50">
    <property type="entry name" value="Beta-1,3-glucanase, C-terminal domain"/>
    <property type="match status" value="1"/>
</dbReference>
<dbReference type="RefSeq" id="WP_255923866.1">
    <property type="nucleotide sequence ID" value="NZ_JANFNG010000042.1"/>
</dbReference>
<dbReference type="PANTHER" id="PTHR38165:SF1">
    <property type="entry name" value="GLUCANASE B"/>
    <property type="match status" value="1"/>
</dbReference>
<feature type="chain" id="PRO_5045995757" evidence="1">
    <location>
        <begin position="32"/>
        <end position="411"/>
    </location>
</feature>
<evidence type="ECO:0000313" key="4">
    <source>
        <dbReference type="Proteomes" id="UP001057702"/>
    </source>
</evidence>
<dbReference type="InterPro" id="IPR006311">
    <property type="entry name" value="TAT_signal"/>
</dbReference>
<evidence type="ECO:0000256" key="1">
    <source>
        <dbReference type="SAM" id="SignalP"/>
    </source>
</evidence>
<dbReference type="PANTHER" id="PTHR38165">
    <property type="match status" value="1"/>
</dbReference>
<evidence type="ECO:0000259" key="2">
    <source>
        <dbReference type="PROSITE" id="PS52006"/>
    </source>
</evidence>
<keyword evidence="1" id="KW-0732">Signal</keyword>
<dbReference type="InterPro" id="IPR037176">
    <property type="entry name" value="Osmotin/thaumatin-like_sf"/>
</dbReference>
<dbReference type="PROSITE" id="PS51318">
    <property type="entry name" value="TAT"/>
    <property type="match status" value="1"/>
</dbReference>
<name>A0ABT1Q4D6_9ACTN</name>
<feature type="signal peptide" evidence="1">
    <location>
        <begin position="1"/>
        <end position="31"/>
    </location>
</feature>
<accession>A0ABT1Q4D6</accession>
<feature type="domain" description="GH64" evidence="2">
    <location>
        <begin position="38"/>
        <end position="409"/>
    </location>
</feature>
<evidence type="ECO:0000313" key="3">
    <source>
        <dbReference type="EMBL" id="MCQ4084784.1"/>
    </source>
</evidence>
<reference evidence="3" key="1">
    <citation type="submission" date="2022-06" db="EMBL/GenBank/DDBJ databases">
        <title>Draft genome sequence of Streptomyces sp. RB6PN25 isolated from peat swamp forest in Thailand.</title>
        <authorList>
            <person name="Duangmal K."/>
            <person name="Klaysubun C."/>
        </authorList>
    </citation>
    <scope>NUCLEOTIDE SEQUENCE</scope>
    <source>
        <strain evidence="3">RB6PN25</strain>
    </source>
</reference>
<keyword evidence="4" id="KW-1185">Reference proteome</keyword>
<keyword evidence="3" id="KW-0378">Hydrolase</keyword>
<comment type="caution">
    <text evidence="3">The sequence shown here is derived from an EMBL/GenBank/DDBJ whole genome shotgun (WGS) entry which is preliminary data.</text>
</comment>
<dbReference type="CDD" id="cd09220">
    <property type="entry name" value="GH64-GluB-like"/>
    <property type="match status" value="1"/>
</dbReference>
<dbReference type="GO" id="GO:0016787">
    <property type="term" value="F:hydrolase activity"/>
    <property type="evidence" value="ECO:0007669"/>
    <property type="project" value="UniProtKB-KW"/>
</dbReference>